<feature type="domain" description="Ketoreductase" evidence="4">
    <location>
        <begin position="6"/>
        <end position="190"/>
    </location>
</feature>
<dbReference type="InterPro" id="IPR020904">
    <property type="entry name" value="Sc_DH/Rdtase_CS"/>
</dbReference>
<dbReference type="PANTHER" id="PTHR43669">
    <property type="entry name" value="5-KETO-D-GLUCONATE 5-REDUCTASE"/>
    <property type="match status" value="1"/>
</dbReference>
<dbReference type="Gene3D" id="3.40.50.720">
    <property type="entry name" value="NAD(P)-binding Rossmann-like Domain"/>
    <property type="match status" value="1"/>
</dbReference>
<evidence type="ECO:0000313" key="6">
    <source>
        <dbReference type="Proteomes" id="UP000250369"/>
    </source>
</evidence>
<dbReference type="CDD" id="cd05233">
    <property type="entry name" value="SDR_c"/>
    <property type="match status" value="1"/>
</dbReference>
<dbReference type="PRINTS" id="PR00080">
    <property type="entry name" value="SDRFAMILY"/>
</dbReference>
<dbReference type="OrthoDB" id="2835330at2"/>
<evidence type="ECO:0000256" key="2">
    <source>
        <dbReference type="ARBA" id="ARBA00023002"/>
    </source>
</evidence>
<dbReference type="InterPro" id="IPR002347">
    <property type="entry name" value="SDR_fam"/>
</dbReference>
<evidence type="ECO:0000256" key="1">
    <source>
        <dbReference type="ARBA" id="ARBA00006484"/>
    </source>
</evidence>
<dbReference type="InterPro" id="IPR057326">
    <property type="entry name" value="KR_dom"/>
</dbReference>
<comment type="caution">
    <text evidence="5">The sequence shown here is derived from an EMBL/GenBank/DDBJ whole genome shotgun (WGS) entry which is preliminary data.</text>
</comment>
<dbReference type="GO" id="GO:0016491">
    <property type="term" value="F:oxidoreductase activity"/>
    <property type="evidence" value="ECO:0007669"/>
    <property type="project" value="UniProtKB-KW"/>
</dbReference>
<dbReference type="PRINTS" id="PR00081">
    <property type="entry name" value="GDHRDH"/>
</dbReference>
<dbReference type="SUPFAM" id="SSF51735">
    <property type="entry name" value="NAD(P)-binding Rossmann-fold domains"/>
    <property type="match status" value="1"/>
</dbReference>
<dbReference type="InterPro" id="IPR036291">
    <property type="entry name" value="NAD(P)-bd_dom_sf"/>
</dbReference>
<gene>
    <name evidence="5" type="ORF">DQG23_33910</name>
</gene>
<reference evidence="5 6" key="1">
    <citation type="journal article" date="2009" name="Int. J. Syst. Evol. Microbiol.">
        <title>Paenibacillus contaminans sp. nov., isolated from a contaminated laboratory plate.</title>
        <authorList>
            <person name="Chou J.H."/>
            <person name="Lee J.H."/>
            <person name="Lin M.C."/>
            <person name="Chang P.S."/>
            <person name="Arun A.B."/>
            <person name="Young C.C."/>
            <person name="Chen W.M."/>
        </authorList>
    </citation>
    <scope>NUCLEOTIDE SEQUENCE [LARGE SCALE GENOMIC DNA]</scope>
    <source>
        <strain evidence="5 6">CKOBP-6</strain>
    </source>
</reference>
<dbReference type="EMBL" id="QMFB01000031">
    <property type="protein sequence ID" value="RAV12980.1"/>
    <property type="molecule type" value="Genomic_DNA"/>
</dbReference>
<dbReference type="FunFam" id="3.40.50.720:FF:000084">
    <property type="entry name" value="Short-chain dehydrogenase reductase"/>
    <property type="match status" value="1"/>
</dbReference>
<organism evidence="5 6">
    <name type="scientific">Paenibacillus contaminans</name>
    <dbReference type="NCBI Taxonomy" id="450362"/>
    <lineage>
        <taxon>Bacteria</taxon>
        <taxon>Bacillati</taxon>
        <taxon>Bacillota</taxon>
        <taxon>Bacilli</taxon>
        <taxon>Bacillales</taxon>
        <taxon>Paenibacillaceae</taxon>
        <taxon>Paenibacillus</taxon>
    </lineage>
</organism>
<proteinExistence type="inferred from homology"/>
<dbReference type="GO" id="GO:0008206">
    <property type="term" value="P:bile acid metabolic process"/>
    <property type="evidence" value="ECO:0007669"/>
    <property type="project" value="UniProtKB-ARBA"/>
</dbReference>
<dbReference type="Pfam" id="PF00106">
    <property type="entry name" value="adh_short"/>
    <property type="match status" value="1"/>
</dbReference>
<accession>A0A329M048</accession>
<sequence>MGLESKVVLITGAGSGLGAAAAISFAKEGAAVVLCGRRPEKIERLQNTIIEEGGEAVAIPADVSIEAEVARLIGRIDELYGRIDILVNNAAVFEPGTVSETSLASWNYQFDNNVTSAFLVTRASLPLMRKHAYGRIVNITSALAHNGSGGFAAYSASKAALESLTRTVADDEIGHDILINMFNPGAIKTEMHATGRDPFAVVPELLKLATLPKHGISGKLIDAAV</sequence>
<evidence type="ECO:0000259" key="4">
    <source>
        <dbReference type="SMART" id="SM00822"/>
    </source>
</evidence>
<comment type="similarity">
    <text evidence="1 3">Belongs to the short-chain dehydrogenases/reductases (SDR) family.</text>
</comment>
<keyword evidence="2" id="KW-0560">Oxidoreductase</keyword>
<dbReference type="AlphaFoldDB" id="A0A329M048"/>
<dbReference type="PROSITE" id="PS00061">
    <property type="entry name" value="ADH_SHORT"/>
    <property type="match status" value="1"/>
</dbReference>
<evidence type="ECO:0000313" key="5">
    <source>
        <dbReference type="EMBL" id="RAV12980.1"/>
    </source>
</evidence>
<dbReference type="RefSeq" id="WP_113035469.1">
    <property type="nucleotide sequence ID" value="NZ_QMFB01000031.1"/>
</dbReference>
<dbReference type="Proteomes" id="UP000250369">
    <property type="component" value="Unassembled WGS sequence"/>
</dbReference>
<keyword evidence="6" id="KW-1185">Reference proteome</keyword>
<protein>
    <submittedName>
        <fullName evidence="5">SDR family NAD(P)-dependent oxidoreductase</fullName>
    </submittedName>
</protein>
<dbReference type="PANTHER" id="PTHR43669:SF3">
    <property type="entry name" value="ALCOHOL DEHYDROGENASE, PUTATIVE (AFU_ORTHOLOGUE AFUA_3G03445)-RELATED"/>
    <property type="match status" value="1"/>
</dbReference>
<name>A0A329M048_9BACL</name>
<evidence type="ECO:0000256" key="3">
    <source>
        <dbReference type="RuleBase" id="RU000363"/>
    </source>
</evidence>
<dbReference type="SMART" id="SM00822">
    <property type="entry name" value="PKS_KR"/>
    <property type="match status" value="1"/>
</dbReference>